<dbReference type="Gene3D" id="3.40.190.10">
    <property type="entry name" value="Periplasmic binding protein-like II"/>
    <property type="match status" value="2"/>
</dbReference>
<feature type="signal peptide" evidence="1">
    <location>
        <begin position="1"/>
        <end position="26"/>
    </location>
</feature>
<dbReference type="PANTHER" id="PTHR43649">
    <property type="entry name" value="ARABINOSE-BINDING PROTEIN-RELATED"/>
    <property type="match status" value="1"/>
</dbReference>
<organism evidence="2 3">
    <name type="scientific">Phytohabitans maris</name>
    <dbReference type="NCBI Taxonomy" id="3071409"/>
    <lineage>
        <taxon>Bacteria</taxon>
        <taxon>Bacillati</taxon>
        <taxon>Actinomycetota</taxon>
        <taxon>Actinomycetes</taxon>
        <taxon>Micromonosporales</taxon>
        <taxon>Micromonosporaceae</taxon>
    </lineage>
</organism>
<proteinExistence type="predicted"/>
<protein>
    <submittedName>
        <fullName evidence="2">ABC transporter substrate-binding protein</fullName>
    </submittedName>
</protein>
<dbReference type="EMBL" id="JAVHUY010000007">
    <property type="protein sequence ID" value="MDQ7904640.1"/>
    <property type="molecule type" value="Genomic_DNA"/>
</dbReference>
<dbReference type="PANTHER" id="PTHR43649:SF30">
    <property type="entry name" value="ABC TRANSPORTER SUBSTRATE-BINDING PROTEIN"/>
    <property type="match status" value="1"/>
</dbReference>
<dbReference type="InterPro" id="IPR050490">
    <property type="entry name" value="Bact_solute-bd_prot1"/>
</dbReference>
<name>A0ABU0ZE97_9ACTN</name>
<keyword evidence="1" id="KW-0732">Signal</keyword>
<evidence type="ECO:0000313" key="2">
    <source>
        <dbReference type="EMBL" id="MDQ7904640.1"/>
    </source>
</evidence>
<dbReference type="Pfam" id="PF01547">
    <property type="entry name" value="SBP_bac_1"/>
    <property type="match status" value="1"/>
</dbReference>
<comment type="caution">
    <text evidence="2">The sequence shown here is derived from an EMBL/GenBank/DDBJ whole genome shotgun (WGS) entry which is preliminary data.</text>
</comment>
<evidence type="ECO:0000256" key="1">
    <source>
        <dbReference type="SAM" id="SignalP"/>
    </source>
</evidence>
<dbReference type="RefSeq" id="WP_308711911.1">
    <property type="nucleotide sequence ID" value="NZ_JAVHUY010000007.1"/>
</dbReference>
<accession>A0ABU0ZE97</accession>
<sequence length="433" mass="47221">MTRTMSVSRLARAVVALSLTSVAALAGCSGSGSGDDPNTLRIAWEAGNKAAMEAVVARFKAQNPDVNVQVDYFSGQNMFTTLRTQFSAGTAPDIVVSWPGGGTPLGIKVLSKDGFLADLSEEPWVKDVPKALLPNMEDDQGRVVSFMGVITGFAPIYNNEAMMAAGLQVPTKWSEVIPFCKAARQAGKVAYAQGIVEPNLTYFPAYASYAELVYGQDRAFDEDMARGKAMFADSGWKTVLQRNVDMTDAGCFNDDYAGVDNVEVQKRWARGDALATFTHGQEILYALPFNPKATFTLAAYPADDNPDNDWQTIFQHFGLAVNAKGNVEMAKSFVRFFATPEVNTLYINSATDGPEKGAMPVFKDPNTWKPSQFSEEWTKYIENGRFVSMPENIWPNPEIRQALIEGMQDALAHRKSVDDVLAAMQVAYGKGGS</sequence>
<keyword evidence="3" id="KW-1185">Reference proteome</keyword>
<dbReference type="InterPro" id="IPR006059">
    <property type="entry name" value="SBP"/>
</dbReference>
<dbReference type="Proteomes" id="UP001230908">
    <property type="component" value="Unassembled WGS sequence"/>
</dbReference>
<feature type="chain" id="PRO_5045920044" evidence="1">
    <location>
        <begin position="27"/>
        <end position="433"/>
    </location>
</feature>
<dbReference type="PROSITE" id="PS51257">
    <property type="entry name" value="PROKAR_LIPOPROTEIN"/>
    <property type="match status" value="1"/>
</dbReference>
<dbReference type="SUPFAM" id="SSF53850">
    <property type="entry name" value="Periplasmic binding protein-like II"/>
    <property type="match status" value="1"/>
</dbReference>
<gene>
    <name evidence="2" type="ORF">RB614_08905</name>
</gene>
<reference evidence="2 3" key="1">
    <citation type="submission" date="2023-08" db="EMBL/GenBank/DDBJ databases">
        <title>Phytohabitans sansha sp. nov., isolated from marine sediment.</title>
        <authorList>
            <person name="Zhao Y."/>
            <person name="Yi K."/>
        </authorList>
    </citation>
    <scope>NUCLEOTIDE SEQUENCE [LARGE SCALE GENOMIC DNA]</scope>
    <source>
        <strain evidence="2 3">ZYX-F-186</strain>
    </source>
</reference>
<evidence type="ECO:0000313" key="3">
    <source>
        <dbReference type="Proteomes" id="UP001230908"/>
    </source>
</evidence>